<dbReference type="PROSITE" id="PS51283">
    <property type="entry name" value="DUSP"/>
    <property type="match status" value="1"/>
</dbReference>
<evidence type="ECO:0000259" key="3">
    <source>
        <dbReference type="PROSITE" id="PS51283"/>
    </source>
</evidence>
<dbReference type="SUPFAM" id="SSF54001">
    <property type="entry name" value="Cysteine proteinases"/>
    <property type="match status" value="1"/>
</dbReference>
<dbReference type="PROSITE" id="PS50235">
    <property type="entry name" value="USP_3"/>
    <property type="match status" value="1"/>
</dbReference>
<evidence type="ECO:0000313" key="4">
    <source>
        <dbReference type="EMBL" id="CAE0367069.1"/>
    </source>
</evidence>
<dbReference type="Gene3D" id="3.30.2230.10">
    <property type="entry name" value="DUSP-like"/>
    <property type="match status" value="1"/>
</dbReference>
<evidence type="ECO:0000313" key="5">
    <source>
        <dbReference type="EMBL" id="CAE0367070.1"/>
    </source>
</evidence>
<dbReference type="PROSITE" id="PS00972">
    <property type="entry name" value="USP_1"/>
    <property type="match status" value="1"/>
</dbReference>
<dbReference type="Pfam" id="PF06337">
    <property type="entry name" value="DUSP"/>
    <property type="match status" value="1"/>
</dbReference>
<dbReference type="GO" id="GO:0016579">
    <property type="term" value="P:protein deubiquitination"/>
    <property type="evidence" value="ECO:0007669"/>
    <property type="project" value="InterPro"/>
</dbReference>
<dbReference type="InterPro" id="IPR035927">
    <property type="entry name" value="DUSP-like_sf"/>
</dbReference>
<evidence type="ECO:0000256" key="1">
    <source>
        <dbReference type="SAM" id="MobiDB-lite"/>
    </source>
</evidence>
<dbReference type="PANTHER" id="PTHR21646">
    <property type="entry name" value="UBIQUITIN CARBOXYL-TERMINAL HYDROLASE"/>
    <property type="match status" value="1"/>
</dbReference>
<feature type="domain" description="DUSP" evidence="3">
    <location>
        <begin position="6"/>
        <end position="112"/>
    </location>
</feature>
<dbReference type="SUPFAM" id="SSF143791">
    <property type="entry name" value="DUSP-like"/>
    <property type="match status" value="1"/>
</dbReference>
<organism evidence="5">
    <name type="scientific">Aureoumbra lagunensis</name>
    <dbReference type="NCBI Taxonomy" id="44058"/>
    <lineage>
        <taxon>Eukaryota</taxon>
        <taxon>Sar</taxon>
        <taxon>Stramenopiles</taxon>
        <taxon>Ochrophyta</taxon>
        <taxon>Pelagophyceae</taxon>
        <taxon>Pelagomonadales</taxon>
        <taxon>Aureoumbra</taxon>
    </lineage>
</organism>
<dbReference type="EMBL" id="HBIJ01011424">
    <property type="protein sequence ID" value="CAE0367069.1"/>
    <property type="molecule type" value="Transcribed_RNA"/>
</dbReference>
<dbReference type="GO" id="GO:0004843">
    <property type="term" value="F:cysteine-type deubiquitinase activity"/>
    <property type="evidence" value="ECO:0007669"/>
    <property type="project" value="InterPro"/>
</dbReference>
<dbReference type="InterPro" id="IPR018200">
    <property type="entry name" value="USP_CS"/>
</dbReference>
<dbReference type="InterPro" id="IPR028889">
    <property type="entry name" value="USP"/>
</dbReference>
<dbReference type="Gene3D" id="2.30.30.140">
    <property type="match status" value="1"/>
</dbReference>
<name>A0A6S8CHP7_9STRA</name>
<feature type="compositionally biased region" description="Polar residues" evidence="1">
    <location>
        <begin position="441"/>
        <end position="452"/>
    </location>
</feature>
<proteinExistence type="predicted"/>
<gene>
    <name evidence="4" type="ORF">ALAG00032_LOCUS7817</name>
    <name evidence="5" type="ORF">ALAG00032_LOCUS7818</name>
</gene>
<dbReference type="SUPFAM" id="SSF54160">
    <property type="entry name" value="Chromo domain-like"/>
    <property type="match status" value="1"/>
</dbReference>
<feature type="domain" description="USP" evidence="2">
    <location>
        <begin position="479"/>
        <end position="730"/>
    </location>
</feature>
<dbReference type="InterPro" id="IPR001394">
    <property type="entry name" value="Peptidase_C19_UCH"/>
</dbReference>
<dbReference type="CDD" id="cd20104">
    <property type="entry name" value="MBT_PHF20L1-like"/>
    <property type="match status" value="1"/>
</dbReference>
<feature type="region of interest" description="Disordered" evidence="1">
    <location>
        <begin position="424"/>
        <end position="452"/>
    </location>
</feature>
<feature type="compositionally biased region" description="Low complexity" evidence="1">
    <location>
        <begin position="424"/>
        <end position="440"/>
    </location>
</feature>
<dbReference type="Pfam" id="PF00443">
    <property type="entry name" value="UCH"/>
    <property type="match status" value="1"/>
</dbReference>
<dbReference type="AlphaFoldDB" id="A0A6S8CHP7"/>
<dbReference type="Gene3D" id="3.90.70.10">
    <property type="entry name" value="Cysteine proteinases"/>
    <property type="match status" value="1"/>
</dbReference>
<dbReference type="SMART" id="SM00695">
    <property type="entry name" value="DUSP"/>
    <property type="match status" value="1"/>
</dbReference>
<dbReference type="InterPro" id="IPR050185">
    <property type="entry name" value="Ub_carboxyl-term_hydrolase"/>
</dbReference>
<dbReference type="InterPro" id="IPR016197">
    <property type="entry name" value="Chromo-like_dom_sf"/>
</dbReference>
<accession>A0A6S8CHP7</accession>
<dbReference type="InterPro" id="IPR006615">
    <property type="entry name" value="Pept_C19_DUSP"/>
</dbReference>
<sequence length="730" mass="83180">MEGRTPIPSRQAQEVRRAQEKSQQVNENIYCIVSTKWWSAWCNYSGFDSNESLIKNEYVEPGPISNEPLFDERGMLRIDVVENDDYVVIPNGVWKLIQGWYGGGPAIKRRLLSGDVPHLEIHFIRVEVRLVIQDSGEPDSALSSSNHKNTIIELSRLDTIEQGWLSIVKATGMKEIMNTAVRVWVKPAERDHFVPATGGLHDEAFWRRTKSILDAEKDIESWSMIDTSSNMNQTLNSLLSEGLRWGALVECKIGGKTSRYAWPRDALKHRWRLRIKSGDIIDAKDSEGRWFDSVVRQVKEVQIHVHFRGWAARWDTWVDRFDEDSIQPLFTHTTNWRKFKKGDACEIRSEEEKRALWYEARVLEVYPSDDPKIKDDYVLVQAMIAGHQTLSGPSKPRKLSTQSESLAKMGTHIKRARTPIQQSNNHYLSSSSSGKLSPSYTNTTQTISSRSYKTTTSRFLSQSYGRPHHKGTPPAPGAVGLSNLGNTCFMNSMLQCLSHTKQLREYFLNAERVQSELNEDNPLGSGGNIARAYADFISDSWSGDYAIIVPTILKKAVGQQASQFLGYQQQDSQEFMSYLLDGLHEDLNRVRKKPYIETLESNGRPDQVVANESWDRFQLRNKSIIIDTFYGLLRSHITCPNCGHESITFDPYNTLSLPLPSAKIRRITITLSRADGSRPTKYLVQLSSRDTITQLKQGLARISGETDIDINNLDICDIWSHRIQKCYKNN</sequence>
<reference evidence="5" key="1">
    <citation type="submission" date="2021-01" db="EMBL/GenBank/DDBJ databases">
        <authorList>
            <person name="Corre E."/>
            <person name="Pelletier E."/>
            <person name="Niang G."/>
            <person name="Scheremetjew M."/>
            <person name="Finn R."/>
            <person name="Kale V."/>
            <person name="Holt S."/>
            <person name="Cochrane G."/>
            <person name="Meng A."/>
            <person name="Brown T."/>
            <person name="Cohen L."/>
        </authorList>
    </citation>
    <scope>NUCLEOTIDE SEQUENCE</scope>
    <source>
        <strain evidence="5">CCMP1510</strain>
    </source>
</reference>
<dbReference type="InterPro" id="IPR038765">
    <property type="entry name" value="Papain-like_cys_pep_sf"/>
</dbReference>
<evidence type="ECO:0000259" key="2">
    <source>
        <dbReference type="PROSITE" id="PS50235"/>
    </source>
</evidence>
<dbReference type="EMBL" id="HBIJ01011425">
    <property type="protein sequence ID" value="CAE0367070.1"/>
    <property type="molecule type" value="Transcribed_RNA"/>
</dbReference>
<protein>
    <submittedName>
        <fullName evidence="5">Uncharacterized protein</fullName>
    </submittedName>
</protein>